<evidence type="ECO:0000313" key="1">
    <source>
        <dbReference type="EMBL" id="CAG8509441.1"/>
    </source>
</evidence>
<gene>
    <name evidence="1" type="ORF">DHETER_LOCUS3388</name>
</gene>
<organism evidence="1 2">
    <name type="scientific">Dentiscutata heterogama</name>
    <dbReference type="NCBI Taxonomy" id="1316150"/>
    <lineage>
        <taxon>Eukaryota</taxon>
        <taxon>Fungi</taxon>
        <taxon>Fungi incertae sedis</taxon>
        <taxon>Mucoromycota</taxon>
        <taxon>Glomeromycotina</taxon>
        <taxon>Glomeromycetes</taxon>
        <taxon>Diversisporales</taxon>
        <taxon>Gigasporaceae</taxon>
        <taxon>Dentiscutata</taxon>
    </lineage>
</organism>
<evidence type="ECO:0000313" key="2">
    <source>
        <dbReference type="Proteomes" id="UP000789702"/>
    </source>
</evidence>
<keyword evidence="2" id="KW-1185">Reference proteome</keyword>
<comment type="caution">
    <text evidence="1">The sequence shown here is derived from an EMBL/GenBank/DDBJ whole genome shotgun (WGS) entry which is preliminary data.</text>
</comment>
<protein>
    <submittedName>
        <fullName evidence="1">2136_t:CDS:1</fullName>
    </submittedName>
</protein>
<name>A0ACA9L488_9GLOM</name>
<proteinExistence type="predicted"/>
<sequence>MCIVQGYSNHLQQPGYYCQARKHFSNIEESCRESATKVWQKMSILQKLDSFTLFGLNDNYTKKKLELRRLPTCQPNNWTNFEIMNQLFLYYLQRCTLSNINWWCIFLKWAQKISGIIEIWSTIRKIYSPNYEFND</sequence>
<dbReference type="Proteomes" id="UP000789702">
    <property type="component" value="Unassembled WGS sequence"/>
</dbReference>
<dbReference type="EMBL" id="CAJVPU010002885">
    <property type="protein sequence ID" value="CAG8509441.1"/>
    <property type="molecule type" value="Genomic_DNA"/>
</dbReference>
<reference evidence="1" key="1">
    <citation type="submission" date="2021-06" db="EMBL/GenBank/DDBJ databases">
        <authorList>
            <person name="Kallberg Y."/>
            <person name="Tangrot J."/>
            <person name="Rosling A."/>
        </authorList>
    </citation>
    <scope>NUCLEOTIDE SEQUENCE</scope>
    <source>
        <strain evidence="1">IL203A</strain>
    </source>
</reference>
<accession>A0ACA9L488</accession>